<keyword evidence="5" id="KW-1185">Reference proteome</keyword>
<keyword evidence="2" id="KW-1133">Transmembrane helix</keyword>
<dbReference type="PANTHER" id="PTHR35902">
    <property type="entry name" value="S-LAYER DOMAIN-LIKE PROTEIN-RELATED"/>
    <property type="match status" value="1"/>
</dbReference>
<comment type="caution">
    <text evidence="4">The sequence shown here is derived from an EMBL/GenBank/DDBJ whole genome shotgun (WGS) entry which is preliminary data.</text>
</comment>
<dbReference type="EMBL" id="BOQP01000046">
    <property type="protein sequence ID" value="GIM81274.1"/>
    <property type="molecule type" value="Genomic_DNA"/>
</dbReference>
<feature type="compositionally biased region" description="Polar residues" evidence="1">
    <location>
        <begin position="613"/>
        <end position="625"/>
    </location>
</feature>
<dbReference type="PANTHER" id="PTHR35902:SF6">
    <property type="entry name" value="CONSERVED WITHIN P. AEROPHILUM"/>
    <property type="match status" value="1"/>
</dbReference>
<evidence type="ECO:0000256" key="2">
    <source>
        <dbReference type="SAM" id="Phobius"/>
    </source>
</evidence>
<sequence>MLSQRSAIFAVVLLAVALVGPPSAAQAAPANVNTTAQGIRATLSLLGLPLGPITTPQSTWQTGQSINTKTTANVSLPGVVGTGAVSAVTGPDGDGGNAAAKVDGLNLLGSGGVSADTVSTACSMTPAAVTGGTDVLNLTALGANVNPATGLDLNLPNLLTGKLDKQTATYNASTGRLVFTVQALNLQLAAAGVATGTVVVAESTCSGVVKFGAIDTTARTITPGMTGTPTVAVTNAGEVAAPNTVITIPAPPTGYTLGNVTTTGGGTCSTASTTLIRCTGVTVPGAGSVTVSLPVTVGANAAGAGNWQPAAGTITAVSTPFPALTGTTIEVSGAGRLVTVGTPQTTSGSIVVTQMSLPAGKTAQTPITVSNGGPSDATTTVTVPLAGRPNGVSVVSAAVGSNPCTVSASTITCSSVTVPANDKIEITVKAAATTTTPVGTTWDLTGIAASLNGYALTGAGRLLTVSDPDVNLNNGVTITPVDAIPGGPAAIVRVRVANSGITAGTNTSVTIPAPPAGYTVGNVTTSGGGSCVSNSASIYCTNVTVPPMGAVTVSVPVTLASGVTANWTTTPGAPVSAASGDSTGQASGLMVTATPQWTFSVDVTGPAPRTVRPGQSTTMNVTVTNDGPSDATASVFTILAPRSTTFGTLTGTAAQRCTVTGPAALRCTVTLVADDDVVFVLPLTIAANADPATPLDGGCVSFNGDADCSDPEDEGLPSIQLRTPLGTRLNVVPVRATITPGTSGVAKLRLTSTQDESGLTVSVPTPDLPAGFQLTAVSTTATSGSCSIGANAVSCSGLVLTPNQPREVAMTVAVGPAVAQGTDWTSTATKVSDGDETLTQPADLAVTGPPVIDLSATVTGPPDNTVQPGDTTQVTVVVANAGPSDAATAKVSVRAPQGTTFVPPFPAGCTLTSPTVVECTATPIVAGGQGPQWVLRLLVPDGEGTDTPLTGGCVDLDNNGVCDTTDKRIEPIVLLVPFDRQVTIDSDPATVTPGLQDVARVTVTATRGTLTNLTVTVPLGQLPPALSVVSQTSTSGSCTRTSTVVTCSGVTADAGQTATISLGVAATSAATEGTTWTATNVGVARGAQSVSARARLAVVAAPRFTLDVTSTPPGPIPPGGQGDLTIDIDNLGPSDVNDEDISVLAPDGGTFGPLGPPTSGICRLASPTRAVCTITLTPDDDPVILKLPIVVSPGADPGTPLGGGCVDLNNNGLCETPTPDKPLPPITLATPFDRQVDISTTPARITPGSSGNALVLLSASPAQTNLTITIPTDTKPAQMVVGLVSSSTTGVCLPMLLVQAIRCTGVNVPANGAIITVPVTVPGNAPANLVWSTRAIIAANSNGDTATGSGLLVRTGAPEYTLNATVTAPAPGTTLPGDTAIERITLTNSGPSAATDALVTLKAPPGTAFGALTAPMSDVCTRESATRISCSVTLGLAPATLVWDLPIVIPGNYDPSSSVTGGCIDLDGDAACGGTGDQQLADIVLATPLGRITTVSATNVPLVPGRTATTTFTVAMSQARDGVRVTIPRDALPAGVTTTGITVDGGATCTTSGAAYTCGDFGVGAGGSVALRVALSATGAALPGAVWAPAVTVARAGESVSRTVTAATVGAADAPLTVTVVGPAPGTLQPGGTGDLAITVTNPGPSDARNARFVFRAPTGTTFGLLNSTAAQICVRSSATQVDCTMDVAANTNRQFTLQIRVPAAADPDEPVTGGCIDTNRSATCTYPPDSPIPDITLGSPLDDALTVSTRGGTATPGLTGTGYVVVTAQRSESNLTITVPLTELPNTFSVTSATGPTGSSCQVQAVQILCTGVSLVKGVNQAVTIVTTTASRLAAGVAWTASAITVTRGTDTVRGTGTIVTTGPPVPGVRVALTGPSAPVKLGDTTTITATVTNVGPSDATGNTATISAPSQTTFGVLSGQAAADCTPASTILLNCRFDQTVGQNARVWLLPVIVNTDADPTLPATGGCVTVNGTATCLSDITLDGEFALYQPLTKTAKITFGPQEIAPGSTGDPTVVVTDTGDRDGLSLVVPLNRIPSSFKVTGATPVSSDGDNSSGSCDVGTSEVTCTDMAVSAGTITVTLDVAVSGSASDSDKWTATSVTLTDDDSTTDQLVASGVLVTTGEATDTVTTTFGEPTVNPAAPGQKTVLPITLSNPGPNDASPHVMTLKVPTDLTPGSPLPDDCSWDEGSNVVTCTRDLAVGDEYTYRIPFVVGRTVSVGTTIDGGCLDAEPANNSCADDGDQPLPAISVVASRVDLELSLKRKTTTARAGGTVLIKMPYSNNGSQTAGGIVFEVDPPTGVNLVLARVLLDASAQSAAAGSALAQAAATDDELATIDCIPDELGDENAVVCDGPDAAVGATSELWLSLRITSTAKKGVHPVRVTISTTSPEGNVVNNTIEALLSIAGAVTDTPTDNSDNGGTGTDNLPKTGQNLVGLLVLSVMLMIGGMFLRVGARKRPARKS</sequence>
<feature type="chain" id="PRO_5036769709" description="DUF11 domain-containing protein" evidence="3">
    <location>
        <begin position="28"/>
        <end position="2465"/>
    </location>
</feature>
<evidence type="ECO:0000313" key="5">
    <source>
        <dbReference type="Proteomes" id="UP000680865"/>
    </source>
</evidence>
<feature type="signal peptide" evidence="3">
    <location>
        <begin position="1"/>
        <end position="27"/>
    </location>
</feature>
<keyword evidence="2" id="KW-0812">Transmembrane</keyword>
<evidence type="ECO:0000313" key="4">
    <source>
        <dbReference type="EMBL" id="GIM81274.1"/>
    </source>
</evidence>
<feature type="region of interest" description="Disordered" evidence="1">
    <location>
        <begin position="604"/>
        <end position="625"/>
    </location>
</feature>
<proteinExistence type="predicted"/>
<organism evidence="4 5">
    <name type="scientific">Winogradskya consettensis</name>
    <dbReference type="NCBI Taxonomy" id="113560"/>
    <lineage>
        <taxon>Bacteria</taxon>
        <taxon>Bacillati</taxon>
        <taxon>Actinomycetota</taxon>
        <taxon>Actinomycetes</taxon>
        <taxon>Micromonosporales</taxon>
        <taxon>Micromonosporaceae</taxon>
        <taxon>Winogradskya</taxon>
    </lineage>
</organism>
<reference evidence="4" key="1">
    <citation type="submission" date="2021-03" db="EMBL/GenBank/DDBJ databases">
        <title>Whole genome shotgun sequence of Actinoplanes consettensis NBRC 14913.</title>
        <authorList>
            <person name="Komaki H."/>
            <person name="Tamura T."/>
        </authorList>
    </citation>
    <scope>NUCLEOTIDE SEQUENCE</scope>
    <source>
        <strain evidence="4">NBRC 14913</strain>
    </source>
</reference>
<name>A0A919T0J9_9ACTN</name>
<keyword evidence="3" id="KW-0732">Signal</keyword>
<evidence type="ECO:0008006" key="6">
    <source>
        <dbReference type="Google" id="ProtNLM"/>
    </source>
</evidence>
<protein>
    <recommendedName>
        <fullName evidence="6">DUF11 domain-containing protein</fullName>
    </recommendedName>
</protein>
<accession>A0A919T0J9</accession>
<gene>
    <name evidence="4" type="ORF">Aco04nite_75750</name>
</gene>
<dbReference type="Proteomes" id="UP000680865">
    <property type="component" value="Unassembled WGS sequence"/>
</dbReference>
<evidence type="ECO:0000256" key="1">
    <source>
        <dbReference type="SAM" id="MobiDB-lite"/>
    </source>
</evidence>
<feature type="transmembrane region" description="Helical" evidence="2">
    <location>
        <begin position="2436"/>
        <end position="2457"/>
    </location>
</feature>
<keyword evidence="2" id="KW-0472">Membrane</keyword>
<evidence type="ECO:0000256" key="3">
    <source>
        <dbReference type="SAM" id="SignalP"/>
    </source>
</evidence>